<sequence>MVEDVQAAHIHQGGIGENGPVAFEFIDNGDGTMSVEATEITQEQSDDLLAGQWYINVHTLDNPSGEVRGQIVDSNIIVIVTFSLDGSQEVPPVDSEASGTGYATVNTDTNEVELTVVTENAEDATAAHVHEGFVGENGDVVIALVQGDSPGVWTTPDESILDDETLQRLVSGGHYVNVHTPANPPGEIRGQILSNDFTLITFSLDGGQEVPPVESEASGDGYLTFNSATEEVDLKVITTGAEDAVAAHLHEGFAGQNGDIVVALEQDPDDPGKWTTPDGTTLGSDIIELLLSGGHYVNVHTPANPPGEIRGQILTSDFTLFIFPLDGSQEVPPVETEAFGTGYATFNSETNNLQVNVVTSGVDDAEAAHVHEGPIGENGDVVVGLVQDADDVTVWSTPEDTELDDDTAETLLSGGHYINVHTPANPPGEIRGQIE</sequence>
<comment type="caution">
    <text evidence="2">The sequence shown here is derived from an EMBL/GenBank/DDBJ whole genome shotgun (WGS) entry which is preliminary data.</text>
</comment>
<evidence type="ECO:0000313" key="3">
    <source>
        <dbReference type="Proteomes" id="UP000738517"/>
    </source>
</evidence>
<name>A0ABW9YDV1_9GAMM</name>
<feature type="domain" description="CHRD" evidence="1">
    <location>
        <begin position="72"/>
        <end position="197"/>
    </location>
</feature>
<accession>A0ABW9YDV1</accession>
<feature type="domain" description="CHRD" evidence="1">
    <location>
        <begin position="317"/>
        <end position="435"/>
    </location>
</feature>
<dbReference type="SMART" id="SM00754">
    <property type="entry name" value="CHRD"/>
    <property type="match status" value="3"/>
</dbReference>
<dbReference type="PANTHER" id="PTHR46526">
    <property type="entry name" value="CHORDIN"/>
    <property type="match status" value="1"/>
</dbReference>
<dbReference type="InterPro" id="IPR010895">
    <property type="entry name" value="CHRD"/>
</dbReference>
<dbReference type="InterPro" id="IPR052278">
    <property type="entry name" value="Chordin-like_regulators"/>
</dbReference>
<keyword evidence="3" id="KW-1185">Reference proteome</keyword>
<proteinExistence type="predicted"/>
<evidence type="ECO:0000259" key="1">
    <source>
        <dbReference type="PROSITE" id="PS50933"/>
    </source>
</evidence>
<protein>
    <submittedName>
        <fullName evidence="2">CHRD domain-containing protein</fullName>
    </submittedName>
</protein>
<dbReference type="PROSITE" id="PS50933">
    <property type="entry name" value="CHRD"/>
    <property type="match status" value="2"/>
</dbReference>
<evidence type="ECO:0000313" key="2">
    <source>
        <dbReference type="EMBL" id="NBI51957.1"/>
    </source>
</evidence>
<dbReference type="Pfam" id="PF07452">
    <property type="entry name" value="CHRD"/>
    <property type="match status" value="4"/>
</dbReference>
<organism evidence="2 3">
    <name type="scientific">Photobacterium alginatilyticum</name>
    <dbReference type="NCBI Taxonomy" id="1775171"/>
    <lineage>
        <taxon>Bacteria</taxon>
        <taxon>Pseudomonadati</taxon>
        <taxon>Pseudomonadota</taxon>
        <taxon>Gammaproteobacteria</taxon>
        <taxon>Vibrionales</taxon>
        <taxon>Vibrionaceae</taxon>
        <taxon>Photobacterium</taxon>
    </lineage>
</organism>
<dbReference type="PANTHER" id="PTHR46526:SF1">
    <property type="entry name" value="CHORDIN"/>
    <property type="match status" value="1"/>
</dbReference>
<reference evidence="2 3" key="1">
    <citation type="journal article" date="2017" name="Int. J. Syst. Evol. Microbiol.">
        <title>Photobacterium alginatilyticum sp. nov., a marine bacterium isolated from bottom seawater.</title>
        <authorList>
            <person name="Wang X."/>
            <person name="Wang Y."/>
            <person name="Yang X."/>
            <person name="Sun H."/>
            <person name="Li B."/>
            <person name="Zhang X.H."/>
        </authorList>
    </citation>
    <scope>NUCLEOTIDE SEQUENCE [LARGE SCALE GENOMIC DNA]</scope>
    <source>
        <strain evidence="2 3">P03D4</strain>
    </source>
</reference>
<gene>
    <name evidence="2" type="ORF">EIZ48_05145</name>
</gene>
<dbReference type="EMBL" id="RSEJ01000003">
    <property type="protein sequence ID" value="NBI51957.1"/>
    <property type="molecule type" value="Genomic_DNA"/>
</dbReference>
<dbReference type="Proteomes" id="UP000738517">
    <property type="component" value="Unassembled WGS sequence"/>
</dbReference>